<feature type="transmembrane region" description="Helical" evidence="6">
    <location>
        <begin position="6"/>
        <end position="25"/>
    </location>
</feature>
<dbReference type="Proteomes" id="UP001500021">
    <property type="component" value="Unassembled WGS sequence"/>
</dbReference>
<dbReference type="PANTHER" id="PTHR34478:SF2">
    <property type="entry name" value="MEMBRANE PROTEIN"/>
    <property type="match status" value="1"/>
</dbReference>
<evidence type="ECO:0000256" key="3">
    <source>
        <dbReference type="ARBA" id="ARBA00022692"/>
    </source>
</evidence>
<comment type="subcellular location">
    <subcellularLocation>
        <location evidence="1">Membrane</location>
        <topology evidence="1">Single-pass membrane protein</topology>
    </subcellularLocation>
</comment>
<evidence type="ECO:0000313" key="7">
    <source>
        <dbReference type="EMBL" id="GAA0813208.1"/>
    </source>
</evidence>
<comment type="similarity">
    <text evidence="2">Belongs to the LemA family.</text>
</comment>
<proteinExistence type="inferred from homology"/>
<evidence type="ECO:0000313" key="8">
    <source>
        <dbReference type="Proteomes" id="UP001500021"/>
    </source>
</evidence>
<keyword evidence="5 6" id="KW-0472">Membrane</keyword>
<evidence type="ECO:0000256" key="1">
    <source>
        <dbReference type="ARBA" id="ARBA00004167"/>
    </source>
</evidence>
<evidence type="ECO:0000256" key="5">
    <source>
        <dbReference type="ARBA" id="ARBA00023136"/>
    </source>
</evidence>
<evidence type="ECO:0000256" key="4">
    <source>
        <dbReference type="ARBA" id="ARBA00022989"/>
    </source>
</evidence>
<dbReference type="EMBL" id="BAAAFA010000002">
    <property type="protein sequence ID" value="GAA0813208.1"/>
    <property type="molecule type" value="Genomic_DNA"/>
</dbReference>
<dbReference type="SUPFAM" id="SSF140478">
    <property type="entry name" value="LemA-like"/>
    <property type="match status" value="1"/>
</dbReference>
<dbReference type="Gene3D" id="1.20.1440.20">
    <property type="entry name" value="LemA-like domain"/>
    <property type="match status" value="1"/>
</dbReference>
<dbReference type="InterPro" id="IPR023353">
    <property type="entry name" value="LemA-like_dom_sf"/>
</dbReference>
<accession>A0ABN1L4M1</accession>
<reference evidence="7 8" key="1">
    <citation type="journal article" date="2019" name="Int. J. Syst. Evol. Microbiol.">
        <title>The Global Catalogue of Microorganisms (GCM) 10K type strain sequencing project: providing services to taxonomists for standard genome sequencing and annotation.</title>
        <authorList>
            <consortium name="The Broad Institute Genomics Platform"/>
            <consortium name="The Broad Institute Genome Sequencing Center for Infectious Disease"/>
            <person name="Wu L."/>
            <person name="Ma J."/>
        </authorList>
    </citation>
    <scope>NUCLEOTIDE SEQUENCE [LARGE SCALE GENOMIC DNA]</scope>
    <source>
        <strain evidence="7 8">JCM 15608</strain>
    </source>
</reference>
<gene>
    <name evidence="7" type="ORF">GCM10009111_08260</name>
</gene>
<keyword evidence="4 6" id="KW-1133">Transmembrane helix</keyword>
<evidence type="ECO:0000256" key="6">
    <source>
        <dbReference type="SAM" id="Phobius"/>
    </source>
</evidence>
<name>A0ABN1L4M1_9GAMM</name>
<dbReference type="InterPro" id="IPR007156">
    <property type="entry name" value="MamQ_LemA"/>
</dbReference>
<comment type="caution">
    <text evidence="7">The sequence shown here is derived from an EMBL/GenBank/DDBJ whole genome shotgun (WGS) entry which is preliminary data.</text>
</comment>
<protein>
    <submittedName>
        <fullName evidence="7">LemA family protein</fullName>
    </submittedName>
</protein>
<keyword evidence="3 6" id="KW-0812">Transmembrane</keyword>
<dbReference type="PANTHER" id="PTHR34478">
    <property type="entry name" value="PROTEIN LEMA"/>
    <property type="match status" value="1"/>
</dbReference>
<sequence>MEILIILIPLTILFIVIVKIYNGIIRRHNAVKRAWANVITQQRQKNKIIPYLESSLNKYGDYEQALQKQITQLREAITNLSESDIDHSSLKTAQESTRALVGGIRVAVEAYPDLKASKLYIGFMKELTEQEENIGATVRIFNQNVESFNNGIQTFPNSLVNTILNQKKLINVFSDSEAEADFEYKLT</sequence>
<dbReference type="RefSeq" id="WP_343815313.1">
    <property type="nucleotide sequence ID" value="NZ_BAAAFA010000002.1"/>
</dbReference>
<keyword evidence="8" id="KW-1185">Reference proteome</keyword>
<organism evidence="7 8">
    <name type="scientific">Colwellia asteriadis</name>
    <dbReference type="NCBI Taxonomy" id="517723"/>
    <lineage>
        <taxon>Bacteria</taxon>
        <taxon>Pseudomonadati</taxon>
        <taxon>Pseudomonadota</taxon>
        <taxon>Gammaproteobacteria</taxon>
        <taxon>Alteromonadales</taxon>
        <taxon>Colwelliaceae</taxon>
        <taxon>Colwellia</taxon>
    </lineage>
</organism>
<evidence type="ECO:0000256" key="2">
    <source>
        <dbReference type="ARBA" id="ARBA00008854"/>
    </source>
</evidence>
<dbReference type="Pfam" id="PF04011">
    <property type="entry name" value="LemA"/>
    <property type="match status" value="1"/>
</dbReference>